<gene>
    <name evidence="3" type="ORF">CK498_19305</name>
</gene>
<sequence length="97" mass="11379">MLTIEWKPQARESLWTILNYLSDRNPYAALALQEVIEETVQALPQHPYLYRHGRVPGTREAVVHPNYLVVYRITTEHVAIIDVVHTRQRYPKLDTSQ</sequence>
<evidence type="ECO:0000256" key="2">
    <source>
        <dbReference type="ARBA" id="ARBA00022649"/>
    </source>
</evidence>
<dbReference type="InterPro" id="IPR035093">
    <property type="entry name" value="RelE/ParE_toxin_dom_sf"/>
</dbReference>
<organism evidence="3 4">
    <name type="scientific">Halomonas salipaludis</name>
    <dbReference type="NCBI Taxonomy" id="2032625"/>
    <lineage>
        <taxon>Bacteria</taxon>
        <taxon>Pseudomonadati</taxon>
        <taxon>Pseudomonadota</taxon>
        <taxon>Gammaproteobacteria</taxon>
        <taxon>Oceanospirillales</taxon>
        <taxon>Halomonadaceae</taxon>
        <taxon>Halomonas</taxon>
    </lineage>
</organism>
<accession>A0A2A2ERW0</accession>
<reference evidence="3 4" key="1">
    <citation type="submission" date="2017-08" db="EMBL/GenBank/DDBJ databases">
        <title>Halomonas alkalisoli sp. nov., isolated from saline alkaline soil.</title>
        <authorList>
            <person name="Wang D."/>
            <person name="Zhang G."/>
        </authorList>
    </citation>
    <scope>NUCLEOTIDE SEQUENCE [LARGE SCALE GENOMIC DNA]</scope>
    <source>
        <strain evidence="3 4">WRN001</strain>
    </source>
</reference>
<dbReference type="InterPro" id="IPR051803">
    <property type="entry name" value="TA_system_RelE-like_toxin"/>
</dbReference>
<dbReference type="Proteomes" id="UP000217771">
    <property type="component" value="Unassembled WGS sequence"/>
</dbReference>
<dbReference type="OrthoDB" id="9798046at2"/>
<dbReference type="InterPro" id="IPR007712">
    <property type="entry name" value="RelE/ParE_toxin"/>
</dbReference>
<keyword evidence="4" id="KW-1185">Reference proteome</keyword>
<dbReference type="EMBL" id="NSKB01000007">
    <property type="protein sequence ID" value="PAU75290.1"/>
    <property type="molecule type" value="Genomic_DNA"/>
</dbReference>
<evidence type="ECO:0000256" key="1">
    <source>
        <dbReference type="ARBA" id="ARBA00006226"/>
    </source>
</evidence>
<dbReference type="Pfam" id="PF05016">
    <property type="entry name" value="ParE_toxin"/>
    <property type="match status" value="1"/>
</dbReference>
<comment type="similarity">
    <text evidence="1">Belongs to the RelE toxin family.</text>
</comment>
<dbReference type="PANTHER" id="PTHR33755:SF6">
    <property type="entry name" value="PLASMID STABILIZATION SYSTEM PROTEIN"/>
    <property type="match status" value="1"/>
</dbReference>
<keyword evidence="2" id="KW-1277">Toxin-antitoxin system</keyword>
<evidence type="ECO:0000313" key="3">
    <source>
        <dbReference type="EMBL" id="PAU75290.1"/>
    </source>
</evidence>
<dbReference type="PANTHER" id="PTHR33755">
    <property type="entry name" value="TOXIN PARE1-RELATED"/>
    <property type="match status" value="1"/>
</dbReference>
<proteinExistence type="inferred from homology"/>
<comment type="caution">
    <text evidence="3">The sequence shown here is derived from an EMBL/GenBank/DDBJ whole genome shotgun (WGS) entry which is preliminary data.</text>
</comment>
<dbReference type="Gene3D" id="3.30.2310.20">
    <property type="entry name" value="RelE-like"/>
    <property type="match status" value="1"/>
</dbReference>
<protein>
    <submittedName>
        <fullName evidence="3">Type II toxin-antitoxin system mRNA interferase toxin, RelE/StbE family</fullName>
    </submittedName>
</protein>
<name>A0A2A2ERW0_9GAMM</name>
<dbReference type="RefSeq" id="WP_095622485.1">
    <property type="nucleotide sequence ID" value="NZ_NSKB01000007.1"/>
</dbReference>
<evidence type="ECO:0000313" key="4">
    <source>
        <dbReference type="Proteomes" id="UP000217771"/>
    </source>
</evidence>
<dbReference type="SUPFAM" id="SSF143011">
    <property type="entry name" value="RelE-like"/>
    <property type="match status" value="1"/>
</dbReference>
<dbReference type="NCBIfam" id="TIGR02385">
    <property type="entry name" value="RelE_StbE"/>
    <property type="match status" value="1"/>
</dbReference>
<dbReference type="AlphaFoldDB" id="A0A2A2ERW0"/>